<gene>
    <name evidence="2" type="ORF">Zmor_004218</name>
</gene>
<evidence type="ECO:0000313" key="2">
    <source>
        <dbReference type="EMBL" id="KAJ3626875.1"/>
    </source>
</evidence>
<evidence type="ECO:0000313" key="3">
    <source>
        <dbReference type="Proteomes" id="UP001168821"/>
    </source>
</evidence>
<proteinExistence type="predicted"/>
<reference evidence="2" key="1">
    <citation type="journal article" date="2023" name="G3 (Bethesda)">
        <title>Whole genome assemblies of Zophobas morio and Tenebrio molitor.</title>
        <authorList>
            <person name="Kaur S."/>
            <person name="Stinson S.A."/>
            <person name="diCenzo G.C."/>
        </authorList>
    </citation>
    <scope>NUCLEOTIDE SEQUENCE</scope>
    <source>
        <strain evidence="2">QUZm001</strain>
    </source>
</reference>
<dbReference type="Proteomes" id="UP001168821">
    <property type="component" value="Unassembled WGS sequence"/>
</dbReference>
<protein>
    <submittedName>
        <fullName evidence="2">Uncharacterized protein</fullName>
    </submittedName>
</protein>
<keyword evidence="3" id="KW-1185">Reference proteome</keyword>
<evidence type="ECO:0000256" key="1">
    <source>
        <dbReference type="SAM" id="MobiDB-lite"/>
    </source>
</evidence>
<dbReference type="EMBL" id="JALNTZ010001330">
    <property type="protein sequence ID" value="KAJ3626875.1"/>
    <property type="molecule type" value="Genomic_DNA"/>
</dbReference>
<feature type="region of interest" description="Disordered" evidence="1">
    <location>
        <begin position="1"/>
        <end position="21"/>
    </location>
</feature>
<name>A0AA38LZI4_9CUCU</name>
<sequence length="376" mass="40870">MKTQDVYKGCPSSLPSQGSRNCSTGNNLDSYNLSDLCRNIATEILANLSSAANKRSDCQCRVHNFHCSSGCISHKCRSAKGFSCLDSCKPLKQCGCCSNRSTPSCNSKIATSTCCDLPAETSYKSQCSSPSENYKKQIIEAVCKALQGMNLSSFSNCGSSCNQRRVDCVTVPISEENEKNSFCSNGLAEKKNLEPRNGLVHKHTNKRCPACHKTQKSEVAACPTHVCPPGELNGVLKHTNLNGLLKNALCGLLNSTVTSHACCISPNKRTKCFETTDCTPLDSPSIKNMSVKQLKISLAKLGVVFNHCRSKDELAHLLKCKLNQPQEESTAEVNLQVEPALPLDEACEELEASAPTLEDEVHKCFSFAFPKHLHAL</sequence>
<organism evidence="2 3">
    <name type="scientific">Zophobas morio</name>
    <dbReference type="NCBI Taxonomy" id="2755281"/>
    <lineage>
        <taxon>Eukaryota</taxon>
        <taxon>Metazoa</taxon>
        <taxon>Ecdysozoa</taxon>
        <taxon>Arthropoda</taxon>
        <taxon>Hexapoda</taxon>
        <taxon>Insecta</taxon>
        <taxon>Pterygota</taxon>
        <taxon>Neoptera</taxon>
        <taxon>Endopterygota</taxon>
        <taxon>Coleoptera</taxon>
        <taxon>Polyphaga</taxon>
        <taxon>Cucujiformia</taxon>
        <taxon>Tenebrionidae</taxon>
        <taxon>Zophobas</taxon>
    </lineage>
</organism>
<dbReference type="AlphaFoldDB" id="A0AA38LZI4"/>
<comment type="caution">
    <text evidence="2">The sequence shown here is derived from an EMBL/GenBank/DDBJ whole genome shotgun (WGS) entry which is preliminary data.</text>
</comment>
<accession>A0AA38LZI4</accession>